<dbReference type="PANTHER" id="PTHR32468:SF34">
    <property type="entry name" value="CATION_H(+) ANTIPORTER 18"/>
    <property type="match status" value="1"/>
</dbReference>
<dbReference type="FunFam" id="1.20.1530.20:FF:000003">
    <property type="entry name" value="Cation/H(+) antiporter 15"/>
    <property type="match status" value="1"/>
</dbReference>
<sequence length="807" mass="87386">MASLASPFSSFLVLPSQTTVGQKCPSPMKATSNGIFQGDNPLDFAVPLLILQICLVVLLTRGLAVLLSPLRQPRVVAEIIGGILLGPSVLGRSKIYLEAVFPPKSLTVLDTIANIGLIFFLFLAGLEIDPKALRQTGKTALVIALAGIGLPFALGIGSSFVLRATISKGLDTAFLIFMGVALSITAFPVLARILAELNLLTTDIGKMAMSAAAVNDVAAWVLLALAVALSGSNTSPFVSLWVFLSGCAFIIFLALIVPPMFKWMARRCHDGEPVEEIYICVTLSVVLAAGFVTDAIGIHAMFGPFVVGVLFPKEGPFANALVEKVEDLVSGLFLPLYFVSSGLKTNVATIQGLQSWGLLALMVFTACFGKIVGTVVVSLSCKVPLREALALGFLMNTKGLVELIVLNIGKDRKVLNDQTFAIMVLMALFTTFITTPVVMAVYKPASRKSGYKYRTIERKSPDTQLRILACFHSARNIPSMINLFEASRGIAKHDGLSVYALHLMELSERSSAILMVHKAMKNGLPFWNKDQHSDSDHVVAFEAFQQLSQVTVRSMTSISSIVNMHEDICSTAERKRAAIIILPFHQHQRVDGSLETAHSYFRWVNRRVLKHAPCSVGILVDRGLGGATHVPASNVSYLITVLYFGGPDDCEALAYGVRMAEHPGISLNIIRFIVEPETIGEISTIDVQENNSNEEMSSAKEFLSQFGKIPKDNSVTYEEKAVRNAAETIDAIRAAGQCNLFLVGRMPEGELALALWRRSECPELGPVGSLLISPDISMTASVLVIQQYNGYMPPYLAPDMEEDSESS</sequence>
<evidence type="ECO:0000256" key="4">
    <source>
        <dbReference type="ARBA" id="ARBA00022538"/>
    </source>
</evidence>
<dbReference type="GO" id="GO:0016020">
    <property type="term" value="C:membrane"/>
    <property type="evidence" value="ECO:0007669"/>
    <property type="project" value="UniProtKB-SubCell"/>
</dbReference>
<feature type="transmembrane region" description="Helical" evidence="11">
    <location>
        <begin position="277"/>
        <end position="302"/>
    </location>
</feature>
<evidence type="ECO:0000256" key="6">
    <source>
        <dbReference type="ARBA" id="ARBA00022958"/>
    </source>
</evidence>
<feature type="domain" description="Cation/H(+) antiporter central" evidence="13">
    <location>
        <begin position="496"/>
        <end position="634"/>
    </location>
</feature>
<dbReference type="GO" id="GO:0006885">
    <property type="term" value="P:regulation of pH"/>
    <property type="evidence" value="ECO:0007669"/>
    <property type="project" value="TreeGrafter"/>
</dbReference>
<dbReference type="Pfam" id="PF23256">
    <property type="entry name" value="CHX17_2nd"/>
    <property type="match status" value="1"/>
</dbReference>
<keyword evidence="4" id="KW-0633">Potassium transport</keyword>
<feature type="transmembrane region" description="Helical" evidence="11">
    <location>
        <begin position="207"/>
        <end position="231"/>
    </location>
</feature>
<evidence type="ECO:0000256" key="10">
    <source>
        <dbReference type="ARBA" id="ARBA00038341"/>
    </source>
</evidence>
<comment type="subcellular location">
    <subcellularLocation>
        <location evidence="1">Membrane</location>
        <topology evidence="1">Multi-pass membrane protein</topology>
    </subcellularLocation>
</comment>
<evidence type="ECO:0000313" key="16">
    <source>
        <dbReference type="Proteomes" id="UP001165190"/>
    </source>
</evidence>
<dbReference type="EMBL" id="BSYR01000039">
    <property type="protein sequence ID" value="GMJ04424.1"/>
    <property type="molecule type" value="Genomic_DNA"/>
</dbReference>
<feature type="transmembrane region" description="Helical" evidence="11">
    <location>
        <begin position="356"/>
        <end position="377"/>
    </location>
</feature>
<reference evidence="15" key="1">
    <citation type="submission" date="2023-05" db="EMBL/GenBank/DDBJ databases">
        <title>Genome and transcriptome analyses reveal genes involved in the formation of fine ridges on petal epidermal cells in Hibiscus trionum.</title>
        <authorList>
            <person name="Koshimizu S."/>
            <person name="Masuda S."/>
            <person name="Ishii T."/>
            <person name="Shirasu K."/>
            <person name="Hoshino A."/>
            <person name="Arita M."/>
        </authorList>
    </citation>
    <scope>NUCLEOTIDE SEQUENCE</scope>
    <source>
        <strain evidence="15">Hamamatsu line</strain>
    </source>
</reference>
<feature type="domain" description="Cation/H(+) antiporter C-terminal" evidence="14">
    <location>
        <begin position="639"/>
        <end position="790"/>
    </location>
</feature>
<keyword evidence="8" id="KW-0406">Ion transport</keyword>
<feature type="transmembrane region" description="Helical" evidence="11">
    <location>
        <begin position="75"/>
        <end position="91"/>
    </location>
</feature>
<evidence type="ECO:0000256" key="8">
    <source>
        <dbReference type="ARBA" id="ARBA00023065"/>
    </source>
</evidence>
<dbReference type="GO" id="GO:1902600">
    <property type="term" value="P:proton transmembrane transport"/>
    <property type="evidence" value="ECO:0007669"/>
    <property type="project" value="InterPro"/>
</dbReference>
<feature type="transmembrane region" description="Helical" evidence="11">
    <location>
        <begin position="140"/>
        <end position="162"/>
    </location>
</feature>
<evidence type="ECO:0000256" key="7">
    <source>
        <dbReference type="ARBA" id="ARBA00022989"/>
    </source>
</evidence>
<dbReference type="Gene3D" id="3.40.50.12370">
    <property type="match status" value="1"/>
</dbReference>
<evidence type="ECO:0000256" key="2">
    <source>
        <dbReference type="ARBA" id="ARBA00022448"/>
    </source>
</evidence>
<gene>
    <name evidence="15" type="ORF">HRI_004111600</name>
</gene>
<feature type="transmembrane region" description="Helical" evidence="11">
    <location>
        <begin position="237"/>
        <end position="257"/>
    </location>
</feature>
<feature type="transmembrane region" description="Helical" evidence="11">
    <location>
        <begin position="420"/>
        <end position="442"/>
    </location>
</feature>
<keyword evidence="7 11" id="KW-1133">Transmembrane helix</keyword>
<keyword evidence="6" id="KW-0630">Potassium</keyword>
<feature type="transmembrane region" description="Helical" evidence="11">
    <location>
        <begin position="45"/>
        <end position="68"/>
    </location>
</feature>
<dbReference type="Proteomes" id="UP001165190">
    <property type="component" value="Unassembled WGS sequence"/>
</dbReference>
<dbReference type="InterPro" id="IPR057291">
    <property type="entry name" value="CHX17_2nd"/>
</dbReference>
<dbReference type="InterPro" id="IPR006153">
    <property type="entry name" value="Cation/H_exchanger_TM"/>
</dbReference>
<dbReference type="Pfam" id="PF23259">
    <property type="entry name" value="CHX17_C"/>
    <property type="match status" value="1"/>
</dbReference>
<evidence type="ECO:0000256" key="1">
    <source>
        <dbReference type="ARBA" id="ARBA00004141"/>
    </source>
</evidence>
<feature type="transmembrane region" description="Helical" evidence="11">
    <location>
        <begin position="111"/>
        <end position="128"/>
    </location>
</feature>
<keyword evidence="16" id="KW-1185">Reference proteome</keyword>
<dbReference type="PANTHER" id="PTHR32468">
    <property type="entry name" value="CATION/H + ANTIPORTER"/>
    <property type="match status" value="1"/>
</dbReference>
<dbReference type="GO" id="GO:0006813">
    <property type="term" value="P:potassium ion transport"/>
    <property type="evidence" value="ECO:0007669"/>
    <property type="project" value="UniProtKB-KW"/>
</dbReference>
<dbReference type="OrthoDB" id="2687058at2759"/>
<feature type="transmembrane region" description="Helical" evidence="11">
    <location>
        <begin position="174"/>
        <end position="195"/>
    </location>
</feature>
<keyword evidence="9 11" id="KW-0472">Membrane</keyword>
<comment type="similarity">
    <text evidence="10">Belongs to the monovalent cation:proton antiporter 2 (CPA2) transporter (TC 2.A.37) family. CHX (TC 2.A.37.4) subfamily.</text>
</comment>
<name>A0A9W7J2Y9_HIBTR</name>
<dbReference type="AlphaFoldDB" id="A0A9W7J2Y9"/>
<keyword evidence="3" id="KW-0050">Antiport</keyword>
<feature type="transmembrane region" description="Helical" evidence="11">
    <location>
        <begin position="389"/>
        <end position="408"/>
    </location>
</feature>
<feature type="domain" description="Cation/H+ exchanger transmembrane" evidence="12">
    <location>
        <begin position="60"/>
        <end position="437"/>
    </location>
</feature>
<keyword evidence="2" id="KW-0813">Transport</keyword>
<evidence type="ECO:0000259" key="13">
    <source>
        <dbReference type="Pfam" id="PF23256"/>
    </source>
</evidence>
<comment type="caution">
    <text evidence="15">The sequence shown here is derived from an EMBL/GenBank/DDBJ whole genome shotgun (WGS) entry which is preliminary data.</text>
</comment>
<dbReference type="InterPro" id="IPR038770">
    <property type="entry name" value="Na+/solute_symporter_sf"/>
</dbReference>
<dbReference type="GO" id="GO:0015297">
    <property type="term" value="F:antiporter activity"/>
    <property type="evidence" value="ECO:0007669"/>
    <property type="project" value="UniProtKB-KW"/>
</dbReference>
<dbReference type="GO" id="GO:0012505">
    <property type="term" value="C:endomembrane system"/>
    <property type="evidence" value="ECO:0007669"/>
    <property type="project" value="TreeGrafter"/>
</dbReference>
<dbReference type="InterPro" id="IPR057290">
    <property type="entry name" value="CHX17_C"/>
</dbReference>
<dbReference type="InterPro" id="IPR050794">
    <property type="entry name" value="CPA2_transporter"/>
</dbReference>
<evidence type="ECO:0000313" key="15">
    <source>
        <dbReference type="EMBL" id="GMJ04424.1"/>
    </source>
</evidence>
<dbReference type="Gene3D" id="1.20.1530.20">
    <property type="match status" value="1"/>
</dbReference>
<accession>A0A9W7J2Y9</accession>
<evidence type="ECO:0000256" key="5">
    <source>
        <dbReference type="ARBA" id="ARBA00022692"/>
    </source>
</evidence>
<dbReference type="Pfam" id="PF00999">
    <property type="entry name" value="Na_H_Exchanger"/>
    <property type="match status" value="1"/>
</dbReference>
<evidence type="ECO:0000259" key="14">
    <source>
        <dbReference type="Pfam" id="PF23259"/>
    </source>
</evidence>
<evidence type="ECO:0000256" key="3">
    <source>
        <dbReference type="ARBA" id="ARBA00022449"/>
    </source>
</evidence>
<evidence type="ECO:0000259" key="12">
    <source>
        <dbReference type="Pfam" id="PF00999"/>
    </source>
</evidence>
<keyword evidence="5 11" id="KW-0812">Transmembrane</keyword>
<evidence type="ECO:0000256" key="9">
    <source>
        <dbReference type="ARBA" id="ARBA00023136"/>
    </source>
</evidence>
<evidence type="ECO:0000256" key="11">
    <source>
        <dbReference type="SAM" id="Phobius"/>
    </source>
</evidence>
<proteinExistence type="inferred from homology"/>
<organism evidence="15 16">
    <name type="scientific">Hibiscus trionum</name>
    <name type="common">Flower of an hour</name>
    <dbReference type="NCBI Taxonomy" id="183268"/>
    <lineage>
        <taxon>Eukaryota</taxon>
        <taxon>Viridiplantae</taxon>
        <taxon>Streptophyta</taxon>
        <taxon>Embryophyta</taxon>
        <taxon>Tracheophyta</taxon>
        <taxon>Spermatophyta</taxon>
        <taxon>Magnoliopsida</taxon>
        <taxon>eudicotyledons</taxon>
        <taxon>Gunneridae</taxon>
        <taxon>Pentapetalae</taxon>
        <taxon>rosids</taxon>
        <taxon>malvids</taxon>
        <taxon>Malvales</taxon>
        <taxon>Malvaceae</taxon>
        <taxon>Malvoideae</taxon>
        <taxon>Hibiscus</taxon>
    </lineage>
</organism>
<protein>
    <submittedName>
        <fullName evidence="15">ARABIDOPSIS THALIANA CATION/H+ EXCHANGER 18, cation/H+ exchanger 18</fullName>
    </submittedName>
</protein>